<dbReference type="CDD" id="cd16936">
    <property type="entry name" value="HATPase_RsbW-like"/>
    <property type="match status" value="1"/>
</dbReference>
<sequence length="126" mass="13389">MLGAIELKGDPESAKAARIFVAEKLGPAHPALDDVALLVSEVVTNSVVHSDSQNGGKITLALAVCPGLIHVDVVDAGGAEAPQIRDDDFGEGGRGLRIVRTLAHRWGVHQDDTYRTVWFQVRAVSV</sequence>
<evidence type="ECO:0000313" key="4">
    <source>
        <dbReference type="Proteomes" id="UP000655287"/>
    </source>
</evidence>
<keyword evidence="1" id="KW-0723">Serine/threonine-protein kinase</keyword>
<dbReference type="GO" id="GO:0005524">
    <property type="term" value="F:ATP binding"/>
    <property type="evidence" value="ECO:0007669"/>
    <property type="project" value="UniProtKB-KW"/>
</dbReference>
<evidence type="ECO:0000256" key="1">
    <source>
        <dbReference type="ARBA" id="ARBA00022527"/>
    </source>
</evidence>
<gene>
    <name evidence="3" type="ORF">Sru01_57710</name>
</gene>
<evidence type="ECO:0000259" key="2">
    <source>
        <dbReference type="Pfam" id="PF13581"/>
    </source>
</evidence>
<keyword evidence="4" id="KW-1185">Reference proteome</keyword>
<evidence type="ECO:0000313" key="3">
    <source>
        <dbReference type="EMBL" id="GII80789.1"/>
    </source>
</evidence>
<reference evidence="3" key="1">
    <citation type="submission" date="2021-01" db="EMBL/GenBank/DDBJ databases">
        <title>Whole genome shotgun sequence of Sphaerisporangium rufum NBRC 109079.</title>
        <authorList>
            <person name="Komaki H."/>
            <person name="Tamura T."/>
        </authorList>
    </citation>
    <scope>NUCLEOTIDE SEQUENCE</scope>
    <source>
        <strain evidence="3">NBRC 109079</strain>
    </source>
</reference>
<dbReference type="EMBL" id="BOOU01000080">
    <property type="protein sequence ID" value="GII80789.1"/>
    <property type="molecule type" value="Genomic_DNA"/>
</dbReference>
<dbReference type="InterPro" id="IPR050267">
    <property type="entry name" value="Anti-sigma-factor_SerPK"/>
</dbReference>
<keyword evidence="3" id="KW-0547">Nucleotide-binding</keyword>
<proteinExistence type="predicted"/>
<keyword evidence="1" id="KW-0418">Kinase</keyword>
<dbReference type="SUPFAM" id="SSF55874">
    <property type="entry name" value="ATPase domain of HSP90 chaperone/DNA topoisomerase II/histidine kinase"/>
    <property type="match status" value="1"/>
</dbReference>
<dbReference type="GO" id="GO:0004674">
    <property type="term" value="F:protein serine/threonine kinase activity"/>
    <property type="evidence" value="ECO:0007669"/>
    <property type="project" value="UniProtKB-KW"/>
</dbReference>
<dbReference type="AlphaFoldDB" id="A0A919V2J0"/>
<dbReference type="InterPro" id="IPR036890">
    <property type="entry name" value="HATPase_C_sf"/>
</dbReference>
<keyword evidence="3" id="KW-0067">ATP-binding</keyword>
<dbReference type="PANTHER" id="PTHR35526:SF3">
    <property type="entry name" value="ANTI-SIGMA-F FACTOR RSBW"/>
    <property type="match status" value="1"/>
</dbReference>
<feature type="domain" description="Histidine kinase/HSP90-like ATPase" evidence="2">
    <location>
        <begin position="10"/>
        <end position="120"/>
    </location>
</feature>
<dbReference type="InterPro" id="IPR003594">
    <property type="entry name" value="HATPase_dom"/>
</dbReference>
<comment type="caution">
    <text evidence="3">The sequence shown here is derived from an EMBL/GenBank/DDBJ whole genome shotgun (WGS) entry which is preliminary data.</text>
</comment>
<dbReference type="Gene3D" id="3.30.565.10">
    <property type="entry name" value="Histidine kinase-like ATPase, C-terminal domain"/>
    <property type="match status" value="1"/>
</dbReference>
<dbReference type="Pfam" id="PF13581">
    <property type="entry name" value="HATPase_c_2"/>
    <property type="match status" value="1"/>
</dbReference>
<dbReference type="RefSeq" id="WP_203992055.1">
    <property type="nucleotide sequence ID" value="NZ_BOOU01000080.1"/>
</dbReference>
<name>A0A919V2J0_9ACTN</name>
<organism evidence="3 4">
    <name type="scientific">Sphaerisporangium rufum</name>
    <dbReference type="NCBI Taxonomy" id="1381558"/>
    <lineage>
        <taxon>Bacteria</taxon>
        <taxon>Bacillati</taxon>
        <taxon>Actinomycetota</taxon>
        <taxon>Actinomycetes</taxon>
        <taxon>Streptosporangiales</taxon>
        <taxon>Streptosporangiaceae</taxon>
        <taxon>Sphaerisporangium</taxon>
    </lineage>
</organism>
<dbReference type="PANTHER" id="PTHR35526">
    <property type="entry name" value="ANTI-SIGMA-F FACTOR RSBW-RELATED"/>
    <property type="match status" value="1"/>
</dbReference>
<protein>
    <submittedName>
        <fullName evidence="3">ATP-binding protein</fullName>
    </submittedName>
</protein>
<accession>A0A919V2J0</accession>
<keyword evidence="1" id="KW-0808">Transferase</keyword>
<dbReference type="Proteomes" id="UP000655287">
    <property type="component" value="Unassembled WGS sequence"/>
</dbReference>